<accession>L8WST0</accession>
<dbReference type="OrthoDB" id="2018507at2759"/>
<evidence type="ECO:0000256" key="1">
    <source>
        <dbReference type="SAM" id="MobiDB-lite"/>
    </source>
</evidence>
<dbReference type="EMBL" id="AFRT01001766">
    <property type="protein sequence ID" value="ELU39449.1"/>
    <property type="molecule type" value="Genomic_DNA"/>
</dbReference>
<evidence type="ECO:0000313" key="2">
    <source>
        <dbReference type="EMBL" id="ELU39449.1"/>
    </source>
</evidence>
<reference evidence="2 3" key="1">
    <citation type="journal article" date="2013" name="Nat. Commun.">
        <title>The evolution and pathogenic mechanisms of the rice sheath blight pathogen.</title>
        <authorList>
            <person name="Zheng A."/>
            <person name="Lin R."/>
            <person name="Xu L."/>
            <person name="Qin P."/>
            <person name="Tang C."/>
            <person name="Ai P."/>
            <person name="Zhang D."/>
            <person name="Liu Y."/>
            <person name="Sun Z."/>
            <person name="Feng H."/>
            <person name="Wang Y."/>
            <person name="Chen Y."/>
            <person name="Liang X."/>
            <person name="Fu R."/>
            <person name="Li Q."/>
            <person name="Zhang J."/>
            <person name="Yu X."/>
            <person name="Xie Z."/>
            <person name="Ding L."/>
            <person name="Guan P."/>
            <person name="Tang J."/>
            <person name="Liang Y."/>
            <person name="Wang S."/>
            <person name="Deng Q."/>
            <person name="Li S."/>
            <person name="Zhu J."/>
            <person name="Wang L."/>
            <person name="Liu H."/>
            <person name="Li P."/>
        </authorList>
    </citation>
    <scope>NUCLEOTIDE SEQUENCE [LARGE SCALE GENOMIC DNA]</scope>
    <source>
        <strain evidence="3">AG-1 IA</strain>
    </source>
</reference>
<feature type="compositionally biased region" description="Basic and acidic residues" evidence="1">
    <location>
        <begin position="20"/>
        <end position="37"/>
    </location>
</feature>
<dbReference type="Proteomes" id="UP000011668">
    <property type="component" value="Unassembled WGS sequence"/>
</dbReference>
<organism evidence="2 3">
    <name type="scientific">Thanatephorus cucumeris (strain AG1-IA)</name>
    <name type="common">Rice sheath blight fungus</name>
    <name type="synonym">Rhizoctonia solani</name>
    <dbReference type="NCBI Taxonomy" id="983506"/>
    <lineage>
        <taxon>Eukaryota</taxon>
        <taxon>Fungi</taxon>
        <taxon>Dikarya</taxon>
        <taxon>Basidiomycota</taxon>
        <taxon>Agaricomycotina</taxon>
        <taxon>Agaricomycetes</taxon>
        <taxon>Cantharellales</taxon>
        <taxon>Ceratobasidiaceae</taxon>
        <taxon>Rhizoctonia</taxon>
        <taxon>Rhizoctonia solani AG-1</taxon>
    </lineage>
</organism>
<feature type="region of interest" description="Disordered" evidence="1">
    <location>
        <begin position="1"/>
        <end position="215"/>
    </location>
</feature>
<keyword evidence="3" id="KW-1185">Reference proteome</keyword>
<feature type="compositionally biased region" description="Acidic residues" evidence="1">
    <location>
        <begin position="1"/>
        <end position="11"/>
    </location>
</feature>
<evidence type="ECO:0000313" key="3">
    <source>
        <dbReference type="Proteomes" id="UP000011668"/>
    </source>
</evidence>
<dbReference type="HOGENOM" id="CLU_1195566_0_0_1"/>
<gene>
    <name evidence="2" type="ORF">AG1IA_06521</name>
</gene>
<proteinExistence type="predicted"/>
<comment type="caution">
    <text evidence="2">The sequence shown here is derived from an EMBL/GenBank/DDBJ whole genome shotgun (WGS) entry which is preliminary data.</text>
</comment>
<dbReference type="AlphaFoldDB" id="L8WST0"/>
<protein>
    <submittedName>
        <fullName evidence="2">Uncharacterized protein</fullName>
    </submittedName>
</protein>
<sequence length="232" mass="24986">MTESSNDEGPEDPVSHYGRSKLERRGAVTRSSPERKSRSSTMDVPITTVPSGGSSAHRRQPSEQPSKPARTPSTTSTASHPPTSGNRHRRPQSMFIQPGSATLSPPTDANAPTKRSVRRGSISDMVSKYEAMAVEEPGTPAPAPGVQRRPSISKGNENAPSRLSLLQGRRAEQRLPGPVHRVGANEKDRGLPAELNVNAPDPRAGPNRSYRPRQQARACLTAKIVCGSLRPR</sequence>
<name>L8WST0_THACA</name>
<feature type="compositionally biased region" description="Low complexity" evidence="1">
    <location>
        <begin position="65"/>
        <end position="84"/>
    </location>
</feature>
<dbReference type="STRING" id="983506.L8WST0"/>